<evidence type="ECO:0000256" key="1">
    <source>
        <dbReference type="ARBA" id="ARBA00004418"/>
    </source>
</evidence>
<evidence type="ECO:0000256" key="3">
    <source>
        <dbReference type="ARBA" id="ARBA00022729"/>
    </source>
</evidence>
<sequence>MKHLWLALFGLAMLVNISSAKAELTVAIGSANMEPLPIAISPFYADAGADQIVATDMPRVIEANLERTGLFKPLNPRSFIQTPESLVKDGPRFAEWRAVNGQALVTGHVTRSADGRTRVEFRLWDVFGQAQMIGMAYTTTPQNWRRIAHIISDEIYKRITGENGYFDTRIVYISETGPSNARVKRLAIMDQDGYNHKYLTDGKYLVLTPRFSPNSQMITYMAYYNDTPRVYIYNIDTGRQEVLGDFQGMTFAPRFSPDGSKVIMSMAKDGNSDIFTMDLRSRKVTKLTNHPSIDTSPSYAPDGRQIAFESDRGGTQQIYVMGADGSNPQRITFGQGRYGNPVWSPRGDLIAFTRMYQGKFYIGVIRPDGSGERLITSAYHVEGPTWSPNGRVLAYFKESPSGGTRTAKVYTIDLTGYNERLMQTPADGSDPAWSPVNP</sequence>
<proteinExistence type="inferred from homology"/>
<keyword evidence="3 5" id="KW-0732">Signal</keyword>
<accession>A0A7T5UFQ6</accession>
<dbReference type="Gene3D" id="2.120.10.30">
    <property type="entry name" value="TolB, C-terminal domain"/>
    <property type="match status" value="1"/>
</dbReference>
<evidence type="ECO:0000313" key="7">
    <source>
        <dbReference type="EMBL" id="QQG35449.1"/>
    </source>
</evidence>
<dbReference type="Pfam" id="PF07676">
    <property type="entry name" value="PD40"/>
    <property type="match status" value="4"/>
</dbReference>
<dbReference type="PANTHER" id="PTHR36842">
    <property type="entry name" value="PROTEIN TOLB HOMOLOG"/>
    <property type="match status" value="1"/>
</dbReference>
<name>A0A7T5UFQ6_9BACT</name>
<evidence type="ECO:0000313" key="8">
    <source>
        <dbReference type="Proteomes" id="UP000595362"/>
    </source>
</evidence>
<dbReference type="HAMAP" id="MF_00671">
    <property type="entry name" value="TolB"/>
    <property type="match status" value="1"/>
</dbReference>
<dbReference type="AlphaFoldDB" id="A0A7T5UFQ6"/>
<evidence type="ECO:0000256" key="5">
    <source>
        <dbReference type="SAM" id="SignalP"/>
    </source>
</evidence>
<evidence type="ECO:0000256" key="4">
    <source>
        <dbReference type="ARBA" id="ARBA00022764"/>
    </source>
</evidence>
<feature type="signal peptide" evidence="5">
    <location>
        <begin position="1"/>
        <end position="22"/>
    </location>
</feature>
<dbReference type="InterPro" id="IPR007195">
    <property type="entry name" value="TolB_N"/>
</dbReference>
<feature type="domain" description="TolB N-terminal" evidence="6">
    <location>
        <begin position="24"/>
        <end position="132"/>
    </location>
</feature>
<protein>
    <submittedName>
        <fullName evidence="7">Tol-Pal system protein TolB</fullName>
    </submittedName>
</protein>
<evidence type="ECO:0000256" key="2">
    <source>
        <dbReference type="ARBA" id="ARBA00009820"/>
    </source>
</evidence>
<dbReference type="InterPro" id="IPR011659">
    <property type="entry name" value="WD40"/>
</dbReference>
<reference evidence="7 8" key="1">
    <citation type="submission" date="2020-07" db="EMBL/GenBank/DDBJ databases">
        <title>Huge and variable diversity of episymbiotic CPR bacteria and DPANN archaea in groundwater ecosystems.</title>
        <authorList>
            <person name="He C.Y."/>
            <person name="Keren R."/>
            <person name="Whittaker M."/>
            <person name="Farag I.F."/>
            <person name="Doudna J."/>
            <person name="Cate J.H.D."/>
            <person name="Banfield J.F."/>
        </authorList>
    </citation>
    <scope>NUCLEOTIDE SEQUENCE [LARGE SCALE GENOMIC DNA]</scope>
    <source>
        <strain evidence="7">NC_groundwater_70_Ag_B-0.1um_54_66</strain>
    </source>
</reference>
<gene>
    <name evidence="7" type="primary">tolB</name>
    <name evidence="7" type="ORF">HYS17_07850</name>
</gene>
<dbReference type="NCBIfam" id="TIGR02800">
    <property type="entry name" value="propeller_TolB"/>
    <property type="match status" value="1"/>
</dbReference>
<dbReference type="Pfam" id="PF04052">
    <property type="entry name" value="TolB_N"/>
    <property type="match status" value="1"/>
</dbReference>
<keyword evidence="4" id="KW-0574">Periplasm</keyword>
<dbReference type="Gene3D" id="3.40.50.10070">
    <property type="entry name" value="TolB, N-terminal domain"/>
    <property type="match status" value="1"/>
</dbReference>
<dbReference type="InterPro" id="IPR014167">
    <property type="entry name" value="Tol-Pal_TolB"/>
</dbReference>
<comment type="similarity">
    <text evidence="2">Belongs to the TolB family.</text>
</comment>
<dbReference type="PANTHER" id="PTHR36842:SF1">
    <property type="entry name" value="PROTEIN TOLB"/>
    <property type="match status" value="1"/>
</dbReference>
<dbReference type="SUPFAM" id="SSF52964">
    <property type="entry name" value="TolB, N-terminal domain"/>
    <property type="match status" value="1"/>
</dbReference>
<evidence type="ECO:0000259" key="6">
    <source>
        <dbReference type="Pfam" id="PF04052"/>
    </source>
</evidence>
<dbReference type="InterPro" id="IPR011042">
    <property type="entry name" value="6-blade_b-propeller_TolB-like"/>
</dbReference>
<comment type="subcellular location">
    <subcellularLocation>
        <location evidence="1">Periplasm</location>
    </subcellularLocation>
</comment>
<dbReference type="Proteomes" id="UP000595362">
    <property type="component" value="Chromosome"/>
</dbReference>
<organism evidence="7 8">
    <name type="scientific">Micavibrio aeruginosavorus</name>
    <dbReference type="NCBI Taxonomy" id="349221"/>
    <lineage>
        <taxon>Bacteria</taxon>
        <taxon>Pseudomonadati</taxon>
        <taxon>Bdellovibrionota</taxon>
        <taxon>Bdellovibrionia</taxon>
        <taxon>Bdellovibrionales</taxon>
        <taxon>Pseudobdellovibrionaceae</taxon>
        <taxon>Micavibrio</taxon>
    </lineage>
</organism>
<dbReference type="SUPFAM" id="SSF69304">
    <property type="entry name" value="Tricorn protease N-terminal domain"/>
    <property type="match status" value="1"/>
</dbReference>
<dbReference type="GO" id="GO:0017038">
    <property type="term" value="P:protein import"/>
    <property type="evidence" value="ECO:0007669"/>
    <property type="project" value="InterPro"/>
</dbReference>
<feature type="chain" id="PRO_5039944396" evidence="5">
    <location>
        <begin position="23"/>
        <end position="438"/>
    </location>
</feature>
<dbReference type="GO" id="GO:0042597">
    <property type="term" value="C:periplasmic space"/>
    <property type="evidence" value="ECO:0007669"/>
    <property type="project" value="UniProtKB-SubCell"/>
</dbReference>
<dbReference type="EMBL" id="CP066681">
    <property type="protein sequence ID" value="QQG35449.1"/>
    <property type="molecule type" value="Genomic_DNA"/>
</dbReference>